<name>A0ABS7EAD7_9GAMM</name>
<keyword evidence="3" id="KW-1185">Reference proteome</keyword>
<organism evidence="2 3">
    <name type="scientific">Shewanella nanhaiensis</name>
    <dbReference type="NCBI Taxonomy" id="2864872"/>
    <lineage>
        <taxon>Bacteria</taxon>
        <taxon>Pseudomonadati</taxon>
        <taxon>Pseudomonadota</taxon>
        <taxon>Gammaproteobacteria</taxon>
        <taxon>Alteromonadales</taxon>
        <taxon>Shewanellaceae</taxon>
        <taxon>Shewanella</taxon>
    </lineage>
</organism>
<dbReference type="CDD" id="cd00093">
    <property type="entry name" value="HTH_XRE"/>
    <property type="match status" value="1"/>
</dbReference>
<dbReference type="Gene3D" id="1.10.260.40">
    <property type="entry name" value="lambda repressor-like DNA-binding domains"/>
    <property type="match status" value="1"/>
</dbReference>
<dbReference type="InterPro" id="IPR010982">
    <property type="entry name" value="Lambda_DNA-bd_dom_sf"/>
</dbReference>
<dbReference type="InterPro" id="IPR001387">
    <property type="entry name" value="Cro/C1-type_HTH"/>
</dbReference>
<sequence>MTSTAYSCTNDNSSHVFSMFLKQIRHENDLSQEQFCLRLREESSLFCNLDSITISRWEREVNIPSLAKQAEIVELFGKELFDVYGNDHQFISEGIDLVNYEQSYTDGRSIHPYYKEDSYTIEKIGVEHHCFLFFLRMILQYEGNPSIELVSEEIIKDEYASLNIMVACAYGNQVVGHCLYLDTSTHEILKLLNFKSGLQQVITSAKGVNDDSLLVLSSFGATSQIENSMMSIYINKFACSKPLRYLCFSLCDETLIKKLTAAKLTPFKEKLYEKEEVQVTIVSFLISRSEVMANRFLLKLAVISASRLNSMLNTMVKGG</sequence>
<feature type="domain" description="HTH cro/C1-type" evidence="1">
    <location>
        <begin position="21"/>
        <end position="83"/>
    </location>
</feature>
<reference evidence="2 3" key="1">
    <citation type="submission" date="2021-07" db="EMBL/GenBank/DDBJ databases">
        <title>Shewanella sp. nov, isolated from SCS.</title>
        <authorList>
            <person name="Cao W.R."/>
        </authorList>
    </citation>
    <scope>NUCLEOTIDE SEQUENCE [LARGE SCALE GENOMIC DNA]</scope>
    <source>
        <strain evidence="2 3">NR704-98</strain>
    </source>
</reference>
<dbReference type="RefSeq" id="WP_220111598.1">
    <property type="nucleotide sequence ID" value="NZ_JAHZST010000024.1"/>
</dbReference>
<comment type="caution">
    <text evidence="2">The sequence shown here is derived from an EMBL/GenBank/DDBJ whole genome shotgun (WGS) entry which is preliminary data.</text>
</comment>
<gene>
    <name evidence="2" type="ORF">K0625_21990</name>
</gene>
<protein>
    <submittedName>
        <fullName evidence="2">Helix-turn-helix domain-containing protein</fullName>
    </submittedName>
</protein>
<dbReference type="SUPFAM" id="SSF47413">
    <property type="entry name" value="lambda repressor-like DNA-binding domains"/>
    <property type="match status" value="1"/>
</dbReference>
<dbReference type="Proteomes" id="UP001195963">
    <property type="component" value="Unassembled WGS sequence"/>
</dbReference>
<accession>A0ABS7EAD7</accession>
<proteinExistence type="predicted"/>
<dbReference type="PROSITE" id="PS50943">
    <property type="entry name" value="HTH_CROC1"/>
    <property type="match status" value="1"/>
</dbReference>
<evidence type="ECO:0000259" key="1">
    <source>
        <dbReference type="PROSITE" id="PS50943"/>
    </source>
</evidence>
<dbReference type="EMBL" id="JAHZST010000024">
    <property type="protein sequence ID" value="MBW8186298.1"/>
    <property type="molecule type" value="Genomic_DNA"/>
</dbReference>
<evidence type="ECO:0000313" key="3">
    <source>
        <dbReference type="Proteomes" id="UP001195963"/>
    </source>
</evidence>
<evidence type="ECO:0000313" key="2">
    <source>
        <dbReference type="EMBL" id="MBW8186298.1"/>
    </source>
</evidence>